<sequence length="139" mass="14366">MDDAGVCAAEGFGAGLEDLIEIDDSVGAIVDLANAIALPLRFEFGCRISIIGGGNGGPKAQGNRSGSLIEPVATTDAHVGAHLDFIVLTFTYQQMQLLLCPQTLRSPSMSTAMLPSDGSSRANHESLSSAMALRCVSGQ</sequence>
<accession>A0A484AUF6</accession>
<evidence type="ECO:0000313" key="1">
    <source>
        <dbReference type="EMBL" id="TDG40034.1"/>
    </source>
</evidence>
<dbReference type="EMBL" id="LSRL02000702">
    <property type="protein sequence ID" value="TDG40034.1"/>
    <property type="molecule type" value="Genomic_DNA"/>
</dbReference>
<gene>
    <name evidence="1" type="ORF">AWZ03_013543</name>
</gene>
<evidence type="ECO:0000313" key="2">
    <source>
        <dbReference type="Proteomes" id="UP000295192"/>
    </source>
</evidence>
<keyword evidence="2" id="KW-1185">Reference proteome</keyword>
<protein>
    <submittedName>
        <fullName evidence="1">Uncharacterized protein</fullName>
    </submittedName>
</protein>
<reference evidence="1 2" key="1">
    <citation type="journal article" date="2019" name="J. Hered.">
        <title>An Improved Genome Assembly for Drosophila navojoa, the Basal Species in the mojavensis Cluster.</title>
        <authorList>
            <person name="Vanderlinde T."/>
            <person name="Dupim E.G."/>
            <person name="Nazario-Yepiz N.O."/>
            <person name="Carvalho A.B."/>
        </authorList>
    </citation>
    <scope>NUCLEOTIDE SEQUENCE [LARGE SCALE GENOMIC DNA]</scope>
    <source>
        <strain evidence="1">Navoj_Jal97</strain>
        <tissue evidence="1">Whole organism</tissue>
    </source>
</reference>
<comment type="caution">
    <text evidence="1">The sequence shown here is derived from an EMBL/GenBank/DDBJ whole genome shotgun (WGS) entry which is preliminary data.</text>
</comment>
<proteinExistence type="predicted"/>
<organism evidence="1 2">
    <name type="scientific">Drosophila navojoa</name>
    <name type="common">Fruit fly</name>
    <dbReference type="NCBI Taxonomy" id="7232"/>
    <lineage>
        <taxon>Eukaryota</taxon>
        <taxon>Metazoa</taxon>
        <taxon>Ecdysozoa</taxon>
        <taxon>Arthropoda</taxon>
        <taxon>Hexapoda</taxon>
        <taxon>Insecta</taxon>
        <taxon>Pterygota</taxon>
        <taxon>Neoptera</taxon>
        <taxon>Endopterygota</taxon>
        <taxon>Diptera</taxon>
        <taxon>Brachycera</taxon>
        <taxon>Muscomorpha</taxon>
        <taxon>Ephydroidea</taxon>
        <taxon>Drosophilidae</taxon>
        <taxon>Drosophila</taxon>
    </lineage>
</organism>
<dbReference type="AlphaFoldDB" id="A0A484AUF6"/>
<dbReference type="Proteomes" id="UP000295192">
    <property type="component" value="Unassembled WGS sequence"/>
</dbReference>
<name>A0A484AUF6_DRONA</name>
<dbReference type="OMA" id="FEFGCRI"/>